<gene>
    <name evidence="5" type="ORF">BTA35_0203040</name>
</gene>
<proteinExistence type="inferred from homology"/>
<dbReference type="NCBIfam" id="NF008852">
    <property type="entry name" value="PRK11890.1"/>
    <property type="match status" value="1"/>
</dbReference>
<dbReference type="NCBIfam" id="NF006045">
    <property type="entry name" value="PRK08190.1"/>
    <property type="match status" value="1"/>
</dbReference>
<dbReference type="GO" id="GO:0016746">
    <property type="term" value="F:acyltransferase activity"/>
    <property type="evidence" value="ECO:0007669"/>
    <property type="project" value="UniProtKB-KW"/>
</dbReference>
<dbReference type="Pfam" id="PF01515">
    <property type="entry name" value="PTA_PTB"/>
    <property type="match status" value="1"/>
</dbReference>
<dbReference type="PIRSF" id="PIRSF000428">
    <property type="entry name" value="P_Ac_trans"/>
    <property type="match status" value="1"/>
</dbReference>
<accession>A0A1T1HGK8</accession>
<dbReference type="RefSeq" id="WP_077243363.1">
    <property type="nucleotide sequence ID" value="NZ_FXTS01000001.1"/>
</dbReference>
<evidence type="ECO:0000256" key="3">
    <source>
        <dbReference type="ARBA" id="ARBA00023315"/>
    </source>
</evidence>
<organism evidence="5 6">
    <name type="scientific">Oceanospirillum linum</name>
    <dbReference type="NCBI Taxonomy" id="966"/>
    <lineage>
        <taxon>Bacteria</taxon>
        <taxon>Pseudomonadati</taxon>
        <taxon>Pseudomonadota</taxon>
        <taxon>Gammaproteobacteria</taxon>
        <taxon>Oceanospirillales</taxon>
        <taxon>Oceanospirillaceae</taxon>
        <taxon>Oceanospirillum</taxon>
    </lineage>
</organism>
<keyword evidence="6" id="KW-1185">Reference proteome</keyword>
<evidence type="ECO:0000256" key="2">
    <source>
        <dbReference type="ARBA" id="ARBA00022679"/>
    </source>
</evidence>
<dbReference type="SUPFAM" id="SSF53659">
    <property type="entry name" value="Isocitrate/Isopropylmalate dehydrogenase-like"/>
    <property type="match status" value="1"/>
</dbReference>
<dbReference type="Proteomes" id="UP000190064">
    <property type="component" value="Unassembled WGS sequence"/>
</dbReference>
<dbReference type="PANTHER" id="PTHR43356">
    <property type="entry name" value="PHOSPHATE ACETYLTRANSFERASE"/>
    <property type="match status" value="1"/>
</dbReference>
<dbReference type="EMBL" id="MTSD02000001">
    <property type="protein sequence ID" value="OOV88936.1"/>
    <property type="molecule type" value="Genomic_DNA"/>
</dbReference>
<dbReference type="AlphaFoldDB" id="A0A1T1HGK8"/>
<sequence>MDQVIREILVPGAPKVEDHHHEQLNAFLEQAKTYEPITTAVVHPGDANSLLGAIEAAEEGLIIPYLVGPEARIHAVAQECGVDLSKYTIVPTAHSHESAELAAEMAGKGEVQALMKGSLGSSELLAAIINKKAGLRTEFRLSHVFVMDVPSYHKTLIVTDAAINVDPDLMTKKDITQNAINCAHALGIEQPKVAILAAVEKVKPGMQSTLDAAALCKMSDRKQITGGLLDGPLAFDNAISKEAARDKGLDSDVSGDVDILLVPDLEAGNILAKQLQYLAGAKSAGIVLGAKVPVILTSRAAKPLERLSSCAVASLVAHKQGLTL</sequence>
<reference evidence="5" key="1">
    <citation type="submission" date="2017-02" db="EMBL/GenBank/DDBJ databases">
        <title>Draft Genome Sequence of the Salt Water Bacterium Oceanospirillum linum ATCC 11336.</title>
        <authorList>
            <person name="Trachtenberg A.M."/>
            <person name="Carney J.G."/>
            <person name="Linnane J.D."/>
            <person name="Rheaume B.A."/>
            <person name="Pitts N.L."/>
            <person name="Mykles D.L."/>
            <person name="Maclea K.S."/>
        </authorList>
    </citation>
    <scope>NUCLEOTIDE SEQUENCE [LARGE SCALE GENOMIC DNA]</scope>
    <source>
        <strain evidence="5">ATCC 11336</strain>
    </source>
</reference>
<dbReference type="STRING" id="966.BTA35_0203040"/>
<protein>
    <submittedName>
        <fullName evidence="5">Phosphate acetyltransferase</fullName>
    </submittedName>
</protein>
<dbReference type="InterPro" id="IPR012147">
    <property type="entry name" value="P_Ac_Bu_trans"/>
</dbReference>
<name>A0A1T1HGK8_OCELI</name>
<evidence type="ECO:0000256" key="1">
    <source>
        <dbReference type="ARBA" id="ARBA00005656"/>
    </source>
</evidence>
<comment type="caution">
    <text evidence="5">The sequence shown here is derived from an EMBL/GenBank/DDBJ whole genome shotgun (WGS) entry which is preliminary data.</text>
</comment>
<keyword evidence="2" id="KW-0808">Transferase</keyword>
<feature type="domain" description="Phosphate acetyl/butaryl transferase" evidence="4">
    <location>
        <begin position="99"/>
        <end position="307"/>
    </location>
</feature>
<comment type="similarity">
    <text evidence="1">Belongs to the phosphate acetyltransferase and butyryltransferase family.</text>
</comment>
<dbReference type="InterPro" id="IPR002505">
    <property type="entry name" value="PTA_PTB"/>
</dbReference>
<dbReference type="InterPro" id="IPR050500">
    <property type="entry name" value="Phos_Acetyltrans/Butyryltrans"/>
</dbReference>
<dbReference type="Gene3D" id="3.40.718.10">
    <property type="entry name" value="Isopropylmalate Dehydrogenase"/>
    <property type="match status" value="1"/>
</dbReference>
<dbReference type="PANTHER" id="PTHR43356:SF2">
    <property type="entry name" value="PHOSPHATE ACETYLTRANSFERASE"/>
    <property type="match status" value="1"/>
</dbReference>
<keyword evidence="3" id="KW-0012">Acyltransferase</keyword>
<evidence type="ECO:0000313" key="6">
    <source>
        <dbReference type="Proteomes" id="UP000190064"/>
    </source>
</evidence>
<evidence type="ECO:0000259" key="4">
    <source>
        <dbReference type="Pfam" id="PF01515"/>
    </source>
</evidence>
<evidence type="ECO:0000313" key="5">
    <source>
        <dbReference type="EMBL" id="OOV88936.1"/>
    </source>
</evidence>